<evidence type="ECO:0000313" key="3">
    <source>
        <dbReference type="Proteomes" id="UP000290288"/>
    </source>
</evidence>
<proteinExistence type="predicted"/>
<feature type="domain" description="LYC1 C-terminal" evidence="1">
    <location>
        <begin position="198"/>
        <end position="384"/>
    </location>
</feature>
<evidence type="ECO:0000313" key="2">
    <source>
        <dbReference type="EMBL" id="RXW25810.1"/>
    </source>
</evidence>
<dbReference type="OrthoDB" id="2020070at2759"/>
<dbReference type="EMBL" id="SDEE01000001">
    <property type="protein sequence ID" value="RXW25810.1"/>
    <property type="molecule type" value="Genomic_DNA"/>
</dbReference>
<dbReference type="AlphaFoldDB" id="A0A4Q2DYJ0"/>
<gene>
    <name evidence="2" type="ORF">EST38_g37</name>
</gene>
<dbReference type="InterPro" id="IPR055100">
    <property type="entry name" value="GNAT_LYC1-like"/>
</dbReference>
<protein>
    <recommendedName>
        <fullName evidence="1">LYC1 C-terminal domain-containing protein</fullName>
    </recommendedName>
</protein>
<dbReference type="PANTHER" id="PTHR34815">
    <property type="entry name" value="LYSINE ACETYLTRANSFERASE"/>
    <property type="match status" value="1"/>
</dbReference>
<reference evidence="2 3" key="1">
    <citation type="submission" date="2019-01" db="EMBL/GenBank/DDBJ databases">
        <title>Draft genome sequence of Psathyrella aberdarensis IHI B618.</title>
        <authorList>
            <person name="Buettner E."/>
            <person name="Kellner H."/>
        </authorList>
    </citation>
    <scope>NUCLEOTIDE SEQUENCE [LARGE SCALE GENOMIC DNA]</scope>
    <source>
        <strain evidence="2 3">IHI B618</strain>
    </source>
</reference>
<accession>A0A4Q2DYJ0</accession>
<evidence type="ECO:0000259" key="1">
    <source>
        <dbReference type="Pfam" id="PF22998"/>
    </source>
</evidence>
<organism evidence="2 3">
    <name type="scientific">Candolleomyces aberdarensis</name>
    <dbReference type="NCBI Taxonomy" id="2316362"/>
    <lineage>
        <taxon>Eukaryota</taxon>
        <taxon>Fungi</taxon>
        <taxon>Dikarya</taxon>
        <taxon>Basidiomycota</taxon>
        <taxon>Agaricomycotina</taxon>
        <taxon>Agaricomycetes</taxon>
        <taxon>Agaricomycetidae</taxon>
        <taxon>Agaricales</taxon>
        <taxon>Agaricineae</taxon>
        <taxon>Psathyrellaceae</taxon>
        <taxon>Candolleomyces</taxon>
    </lineage>
</organism>
<dbReference type="Pfam" id="PF22998">
    <property type="entry name" value="GNAT_LYC1-like"/>
    <property type="match status" value="2"/>
</dbReference>
<keyword evidence="3" id="KW-1185">Reference proteome</keyword>
<dbReference type="PANTHER" id="PTHR34815:SF2">
    <property type="entry name" value="N-ACETYLTRANSFERASE DOMAIN-CONTAINING PROTEIN"/>
    <property type="match status" value="1"/>
</dbReference>
<name>A0A4Q2DYJ0_9AGAR</name>
<comment type="caution">
    <text evidence="2">The sequence shown here is derived from an EMBL/GenBank/DDBJ whole genome shotgun (WGS) entry which is preliminary data.</text>
</comment>
<dbReference type="Proteomes" id="UP000290288">
    <property type="component" value="Unassembled WGS sequence"/>
</dbReference>
<dbReference type="STRING" id="2316362.A0A4Q2DYJ0"/>
<dbReference type="InterPro" id="IPR053013">
    <property type="entry name" value="LAT"/>
</dbReference>
<sequence length="700" mass="78229">MLDQLSIFPATHAQAVESRRQSYEEWGKRRSHPFEDYIDESNTMGGYEIAADGRVLAPRNDPATIDFMCSCETLRREVFVLKRAPSSDEFTPEEEVGYGIASVYTPPEKRGKGYAKQMMSLLHWVLGPASSFPSAFPEAWGKPPTVPEGFGSGIVSVLYSDIGPTFYKASGPAPRVDGWTVNPYTVSTWDVKAVLERTKDEARKDQWTLLNKEQTKEWWNQDSELILQEAPSKPQSSTSTAFTFLPRKGVAEFLQRRIEWFVNCMERPPPYYGALLSSPSPSDGGPSSDGFASWAFELYPGSPKTLLITRLRCPKEELLHSFLGCIAEYANDLGIERIQVWSLPGELKAAGEDFGGTTVHPEDHLPSVKWYGSGPTAEWLYNENLRREVFVLKRAPSGEFTTEEQVGYGIASVYTPPEKRRKGYAKHMMSLLHWVLGPASSLPTAFPEAWGQPPVVPEGFGSGTVSVLYSDIGPTFYKASGPAPGVDGWTANPYIVSTWDVKAVLERTKDEARKDQWILLNKEQTKEWWNQDSELILQEVPSKPQSSTSTAFTFLPRKGVAEFLQRSLRIEWFVNRMERPPPYYGALLSSPSPSDNGPSSDASASWTFELYPGSPKTLLITRLRCPEAELLRSLLGCIAEYANDLGIERIQVWNLPGELKAAGEEIGGTTVHPEDHLPSVKWYGSGPTAEWLYNEKFAWC</sequence>
<feature type="domain" description="LYC1 C-terminal" evidence="1">
    <location>
        <begin position="508"/>
        <end position="700"/>
    </location>
</feature>